<proteinExistence type="predicted"/>
<feature type="region of interest" description="Disordered" evidence="1">
    <location>
        <begin position="55"/>
        <end position="103"/>
    </location>
</feature>
<name>A0ABQ2YHS2_9ACTN</name>
<accession>A0ABQ2YHS2</accession>
<reference evidence="3" key="1">
    <citation type="journal article" date="2019" name="Int. J. Syst. Evol. Microbiol.">
        <title>The Global Catalogue of Microorganisms (GCM) 10K type strain sequencing project: providing services to taxonomists for standard genome sequencing and annotation.</title>
        <authorList>
            <consortium name="The Broad Institute Genomics Platform"/>
            <consortium name="The Broad Institute Genome Sequencing Center for Infectious Disease"/>
            <person name="Wu L."/>
            <person name="Ma J."/>
        </authorList>
    </citation>
    <scope>NUCLEOTIDE SEQUENCE [LARGE SCALE GENOMIC DNA]</scope>
    <source>
        <strain evidence="3">JCM 4586</strain>
    </source>
</reference>
<dbReference type="EMBL" id="BMUT01000005">
    <property type="protein sequence ID" value="GGX82523.1"/>
    <property type="molecule type" value="Genomic_DNA"/>
</dbReference>
<evidence type="ECO:0000256" key="1">
    <source>
        <dbReference type="SAM" id="MobiDB-lite"/>
    </source>
</evidence>
<dbReference type="RefSeq" id="WP_190022156.1">
    <property type="nucleotide sequence ID" value="NZ_BMUT01000005.1"/>
</dbReference>
<comment type="caution">
    <text evidence="2">The sequence shown here is derived from an EMBL/GenBank/DDBJ whole genome shotgun (WGS) entry which is preliminary data.</text>
</comment>
<evidence type="ECO:0000313" key="2">
    <source>
        <dbReference type="EMBL" id="GGX82523.1"/>
    </source>
</evidence>
<dbReference type="Proteomes" id="UP000659223">
    <property type="component" value="Unassembled WGS sequence"/>
</dbReference>
<evidence type="ECO:0000313" key="3">
    <source>
        <dbReference type="Proteomes" id="UP000659223"/>
    </source>
</evidence>
<gene>
    <name evidence="2" type="ORF">GCM10010324_30180</name>
</gene>
<organism evidence="2 3">
    <name type="scientific">Streptomyces hiroshimensis</name>
    <dbReference type="NCBI Taxonomy" id="66424"/>
    <lineage>
        <taxon>Bacteria</taxon>
        <taxon>Bacillati</taxon>
        <taxon>Actinomycetota</taxon>
        <taxon>Actinomycetes</taxon>
        <taxon>Kitasatosporales</taxon>
        <taxon>Streptomycetaceae</taxon>
        <taxon>Streptomyces</taxon>
    </lineage>
</organism>
<protein>
    <submittedName>
        <fullName evidence="2">Uncharacterized protein</fullName>
    </submittedName>
</protein>
<sequence length="221" mass="24433">MAGSALVAGGVGLLSGLWNIRRRGVASRHTRGVWRRLADRARRVRAARDARILGIPRPGETSIPAEAVNDPARPAARERARVQPSRPVPPQLLGKPSEGASMTDVPDAALTRLSDAAEVMLQAASTFDPDVMPEFEALIKDLPDAMRTVQETLRVLAEIAHEQLPVDDRVVEEMGEGYRAMNRVIDALEEVLPVYYRLHEADIDRQNNPRKGIDGERKWNV</sequence>
<keyword evidence="3" id="KW-1185">Reference proteome</keyword>